<feature type="compositionally biased region" description="Basic and acidic residues" evidence="5">
    <location>
        <begin position="513"/>
        <end position="528"/>
    </location>
</feature>
<accession>A0A8J2QZX9</accession>
<evidence type="ECO:0000256" key="1">
    <source>
        <dbReference type="ARBA" id="ARBA00004141"/>
    </source>
</evidence>
<evidence type="ECO:0000256" key="5">
    <source>
        <dbReference type="SAM" id="MobiDB-lite"/>
    </source>
</evidence>
<feature type="transmembrane region" description="Helical" evidence="6">
    <location>
        <begin position="242"/>
        <end position="260"/>
    </location>
</feature>
<feature type="transmembrane region" description="Helical" evidence="6">
    <location>
        <begin position="449"/>
        <end position="468"/>
    </location>
</feature>
<reference evidence="8" key="1">
    <citation type="submission" date="2021-09" db="EMBL/GenBank/DDBJ databases">
        <authorList>
            <person name="Martin H S."/>
        </authorList>
    </citation>
    <scope>NUCLEOTIDE SEQUENCE</scope>
</reference>
<dbReference type="InterPro" id="IPR005828">
    <property type="entry name" value="MFS_sugar_transport-like"/>
</dbReference>
<evidence type="ECO:0000259" key="7">
    <source>
        <dbReference type="PROSITE" id="PS50850"/>
    </source>
</evidence>
<dbReference type="PROSITE" id="PS50850">
    <property type="entry name" value="MFS"/>
    <property type="match status" value="1"/>
</dbReference>
<feature type="transmembrane region" description="Helical" evidence="6">
    <location>
        <begin position="361"/>
        <end position="382"/>
    </location>
</feature>
<comment type="caution">
    <text evidence="8">The sequence shown here is derived from an EMBL/GenBank/DDBJ whole genome shotgun (WGS) entry which is preliminary data.</text>
</comment>
<comment type="subcellular location">
    <subcellularLocation>
        <location evidence="1">Membrane</location>
        <topology evidence="1">Multi-pass membrane protein</topology>
    </subcellularLocation>
</comment>
<feature type="transmembrane region" description="Helical" evidence="6">
    <location>
        <begin position="389"/>
        <end position="408"/>
    </location>
</feature>
<dbReference type="Gene3D" id="1.20.1250.20">
    <property type="entry name" value="MFS general substrate transporter like domains"/>
    <property type="match status" value="1"/>
</dbReference>
<dbReference type="EMBL" id="CAKASE010000077">
    <property type="protein sequence ID" value="CAG9578250.1"/>
    <property type="molecule type" value="Genomic_DNA"/>
</dbReference>
<feature type="transmembrane region" description="Helical" evidence="6">
    <location>
        <begin position="328"/>
        <end position="349"/>
    </location>
</feature>
<gene>
    <name evidence="8" type="ORF">DCHRY22_LOCUS12663</name>
</gene>
<dbReference type="GO" id="GO:0022857">
    <property type="term" value="F:transmembrane transporter activity"/>
    <property type="evidence" value="ECO:0007669"/>
    <property type="project" value="InterPro"/>
</dbReference>
<proteinExistence type="predicted"/>
<organism evidence="8 9">
    <name type="scientific">Danaus chrysippus</name>
    <name type="common">African queen</name>
    <dbReference type="NCBI Taxonomy" id="151541"/>
    <lineage>
        <taxon>Eukaryota</taxon>
        <taxon>Metazoa</taxon>
        <taxon>Ecdysozoa</taxon>
        <taxon>Arthropoda</taxon>
        <taxon>Hexapoda</taxon>
        <taxon>Insecta</taxon>
        <taxon>Pterygota</taxon>
        <taxon>Neoptera</taxon>
        <taxon>Endopterygota</taxon>
        <taxon>Lepidoptera</taxon>
        <taxon>Glossata</taxon>
        <taxon>Ditrysia</taxon>
        <taxon>Papilionoidea</taxon>
        <taxon>Nymphalidae</taxon>
        <taxon>Danainae</taxon>
        <taxon>Danaini</taxon>
        <taxon>Danaina</taxon>
        <taxon>Danaus</taxon>
        <taxon>Anosia</taxon>
    </lineage>
</organism>
<dbReference type="SUPFAM" id="SSF103473">
    <property type="entry name" value="MFS general substrate transporter"/>
    <property type="match status" value="1"/>
</dbReference>
<feature type="domain" description="Major facilitator superfamily (MFS) profile" evidence="7">
    <location>
        <begin position="73"/>
        <end position="499"/>
    </location>
</feature>
<dbReference type="Pfam" id="PF00083">
    <property type="entry name" value="Sugar_tr"/>
    <property type="match status" value="1"/>
</dbReference>
<dbReference type="GO" id="GO:0016020">
    <property type="term" value="C:membrane"/>
    <property type="evidence" value="ECO:0007669"/>
    <property type="project" value="UniProtKB-SubCell"/>
</dbReference>
<dbReference type="InterPro" id="IPR036259">
    <property type="entry name" value="MFS_trans_sf"/>
</dbReference>
<dbReference type="InterPro" id="IPR005829">
    <property type="entry name" value="Sugar_transporter_CS"/>
</dbReference>
<keyword evidence="4 6" id="KW-0472">Membrane</keyword>
<name>A0A8J2QZX9_9NEOP</name>
<feature type="transmembrane region" description="Helical" evidence="6">
    <location>
        <begin position="474"/>
        <end position="493"/>
    </location>
</feature>
<evidence type="ECO:0000256" key="4">
    <source>
        <dbReference type="ARBA" id="ARBA00023136"/>
    </source>
</evidence>
<dbReference type="Proteomes" id="UP000789524">
    <property type="component" value="Unassembled WGS sequence"/>
</dbReference>
<dbReference type="OrthoDB" id="2544694at2759"/>
<dbReference type="AlphaFoldDB" id="A0A8J2QZX9"/>
<sequence length="535" mass="59700">MKDNTEVTNVADILEKFGKYQILQYFYASLPALVVAMINVNYIFVAGEVNYRCRVPECDTLNSTYNVTWWPGSVDECSKPVFNQTLDKGLCTNDSFAGSREKCTDWIYENHDTIISEFDLACQPWKRTMVGTIHNIGMALAEMAAGWLADIYGRKFTTVICAVGCIIGNFKTLAPNYTTYVSIEFIEALICGGVYTAGGVLMLEIAGSNQRLLAGVVFAYAVYMGEAIFALIGMAVPYWKSLIQIICTPSLLFFFYFISIHESPRWLIIKDRIDEAREILKNMVKANKLNVDMEELNNIDNEKLKALYSYGDSTKKQGLKQIYQCKKLLLWVLVSSFCRFTVSFVYYGLLINSVELPGDKYTNFLLAAVMSFPGELISLFLMNRIGRKLPLIIGFLLCGISCVASGYVSNEYAWLKICLFLVGKLVTAACFTGTLTYSMELFPTSVRGSLIGLSTLASCLGNMLAPLTPLLTPMLSSILFASSAVISSVLLIFTPETKDAPLVDTIEQINDKSLSDRRKQNENSKDNPESMNTRF</sequence>
<dbReference type="PROSITE" id="PS00216">
    <property type="entry name" value="SUGAR_TRANSPORT_1"/>
    <property type="match status" value="1"/>
</dbReference>
<feature type="transmembrane region" description="Helical" evidence="6">
    <location>
        <begin position="212"/>
        <end position="236"/>
    </location>
</feature>
<dbReference type="PANTHER" id="PTHR24064">
    <property type="entry name" value="SOLUTE CARRIER FAMILY 22 MEMBER"/>
    <property type="match status" value="1"/>
</dbReference>
<dbReference type="InterPro" id="IPR020846">
    <property type="entry name" value="MFS_dom"/>
</dbReference>
<feature type="region of interest" description="Disordered" evidence="5">
    <location>
        <begin position="513"/>
        <end position="535"/>
    </location>
</feature>
<keyword evidence="3 6" id="KW-1133">Transmembrane helix</keyword>
<protein>
    <submittedName>
        <fullName evidence="8">(African queen) hypothetical protein</fullName>
    </submittedName>
</protein>
<evidence type="ECO:0000256" key="3">
    <source>
        <dbReference type="ARBA" id="ARBA00022989"/>
    </source>
</evidence>
<keyword evidence="9" id="KW-1185">Reference proteome</keyword>
<keyword evidence="2 6" id="KW-0812">Transmembrane</keyword>
<evidence type="ECO:0000256" key="2">
    <source>
        <dbReference type="ARBA" id="ARBA00022692"/>
    </source>
</evidence>
<feature type="transmembrane region" description="Helical" evidence="6">
    <location>
        <begin position="414"/>
        <end position="437"/>
    </location>
</feature>
<evidence type="ECO:0000313" key="9">
    <source>
        <dbReference type="Proteomes" id="UP000789524"/>
    </source>
</evidence>
<feature type="transmembrane region" description="Helical" evidence="6">
    <location>
        <begin position="25"/>
        <end position="44"/>
    </location>
</feature>
<evidence type="ECO:0000256" key="6">
    <source>
        <dbReference type="SAM" id="Phobius"/>
    </source>
</evidence>
<evidence type="ECO:0000313" key="8">
    <source>
        <dbReference type="EMBL" id="CAG9578250.1"/>
    </source>
</evidence>